<dbReference type="PANTHER" id="PTHR43476">
    <property type="entry name" value="3-(3-HYDROXY-PHENYL)PROPIONATE/3-HYDROXYCINNAMIC ACID HYDROXYLASE"/>
    <property type="match status" value="1"/>
</dbReference>
<dbReference type="InterPro" id="IPR002938">
    <property type="entry name" value="FAD-bd"/>
</dbReference>
<keyword evidence="1" id="KW-0560">Oxidoreductase</keyword>
<gene>
    <name evidence="3" type="ORF">UFOPK3674_00781</name>
</gene>
<dbReference type="InterPro" id="IPR036188">
    <property type="entry name" value="FAD/NAD-bd_sf"/>
</dbReference>
<dbReference type="NCBIfam" id="NF004829">
    <property type="entry name" value="PRK06183.1-3"/>
    <property type="match status" value="1"/>
</dbReference>
<dbReference type="GO" id="GO:0019622">
    <property type="term" value="P:3-(3-hydroxy)phenylpropionate catabolic process"/>
    <property type="evidence" value="ECO:0007669"/>
    <property type="project" value="TreeGrafter"/>
</dbReference>
<evidence type="ECO:0000256" key="1">
    <source>
        <dbReference type="ARBA" id="ARBA00023002"/>
    </source>
</evidence>
<dbReference type="GO" id="GO:0071949">
    <property type="term" value="F:FAD binding"/>
    <property type="evidence" value="ECO:0007669"/>
    <property type="project" value="InterPro"/>
</dbReference>
<dbReference type="InterPro" id="IPR050631">
    <property type="entry name" value="PheA/TfdB_FAD_monoxygenase"/>
</dbReference>
<organism evidence="3">
    <name type="scientific">freshwater metagenome</name>
    <dbReference type="NCBI Taxonomy" id="449393"/>
    <lineage>
        <taxon>unclassified sequences</taxon>
        <taxon>metagenomes</taxon>
        <taxon>ecological metagenomes</taxon>
    </lineage>
</organism>
<reference evidence="3" key="1">
    <citation type="submission" date="2020-05" db="EMBL/GenBank/DDBJ databases">
        <authorList>
            <person name="Chiriac C."/>
            <person name="Salcher M."/>
            <person name="Ghai R."/>
            <person name="Kavagutti S V."/>
        </authorList>
    </citation>
    <scope>NUCLEOTIDE SEQUENCE</scope>
</reference>
<accession>A0A6J7I266</accession>
<feature type="domain" description="FAD-binding" evidence="2">
    <location>
        <begin position="21"/>
        <end position="370"/>
    </location>
</feature>
<evidence type="ECO:0000259" key="2">
    <source>
        <dbReference type="Pfam" id="PF01494"/>
    </source>
</evidence>
<dbReference type="PRINTS" id="PR00420">
    <property type="entry name" value="RNGMNOXGNASE"/>
</dbReference>
<dbReference type="Pfam" id="PF01494">
    <property type="entry name" value="FAD_binding_3"/>
    <property type="match status" value="1"/>
</dbReference>
<dbReference type="SUPFAM" id="SSF51905">
    <property type="entry name" value="FAD/NAD(P)-binding domain"/>
    <property type="match status" value="1"/>
</dbReference>
<dbReference type="AlphaFoldDB" id="A0A6J7I266"/>
<name>A0A6J7I266_9ZZZZ</name>
<dbReference type="GO" id="GO:0008688">
    <property type="term" value="F:3-(3-hydroxyphenyl)propionate hydroxylase activity"/>
    <property type="evidence" value="ECO:0007669"/>
    <property type="project" value="TreeGrafter"/>
</dbReference>
<dbReference type="Gene3D" id="3.30.9.10">
    <property type="entry name" value="D-Amino Acid Oxidase, subunit A, domain 2"/>
    <property type="match status" value="1"/>
</dbReference>
<protein>
    <submittedName>
        <fullName evidence="3">Unannotated protein</fullName>
    </submittedName>
</protein>
<dbReference type="Gene3D" id="3.50.50.60">
    <property type="entry name" value="FAD/NAD(P)-binding domain"/>
    <property type="match status" value="1"/>
</dbReference>
<evidence type="ECO:0000313" key="3">
    <source>
        <dbReference type="EMBL" id="CAB4924829.1"/>
    </source>
</evidence>
<proteinExistence type="predicted"/>
<sequence>MSTTTQAAATGVVPSPDVVHDALVVGYGPVGQALTTLLAERGHSVLVVERWPQIYPLPRAGHIDHEVMRILQALGVADVIEEDSWKLSGYELRDSHGEVLHSFDWGHEAFSGWFSDYSLFQPQLEGLLHDRAASYPNVTFLRGWQGEEIRQTADGVELVIRAGVASEGVFDGGPTTDIVRGRYIVGCDGANSLVRKTYDMAAEDFGFEADWLVVFVEPNDPNHKVDMPDVAQLLDPARPTTAFRSSGKRFCRWEFMLMPGETAQSMSTPEVAWQLIERWGLNADNARLVRNTVFRFRSQVAYDFRHGRALVAGDAAHLMPPFLGQGMCSGLRDAKTLAWKLDLVLSGAADDCLLDTYTPERRPHVSSITESALKLGEIISVIDPERAKARDEALRTGEMKPPAPMPDIVDGILRRDPSGWLTENAGRLSIQARVRRDGVEARLDDLVGHGWTVITTGWDAAVALAPEAHGVIERLGASVVRIDADADITGAYAAWFADLGADWALLRPDFYLFAAASGPEALAAAITDLQGQLRLLPAGG</sequence>
<dbReference type="EMBL" id="CAFBMX010000003">
    <property type="protein sequence ID" value="CAB4924829.1"/>
    <property type="molecule type" value="Genomic_DNA"/>
</dbReference>
<dbReference type="PANTHER" id="PTHR43476:SF3">
    <property type="entry name" value="FAD-BINDING MONOOXYGENASE"/>
    <property type="match status" value="1"/>
</dbReference>